<keyword evidence="4" id="KW-0779">Telomere</keyword>
<dbReference type="AlphaFoldDB" id="A0A9P6L0T4"/>
<comment type="caution">
    <text evidence="7">The sequence shown here is derived from an EMBL/GenBank/DDBJ whole genome shotgun (WGS) entry which is preliminary data.</text>
</comment>
<dbReference type="Proteomes" id="UP000740883">
    <property type="component" value="Unassembled WGS sequence"/>
</dbReference>
<evidence type="ECO:0000256" key="1">
    <source>
        <dbReference type="ARBA" id="ARBA00004123"/>
    </source>
</evidence>
<keyword evidence="5" id="KW-0539">Nucleus</keyword>
<dbReference type="GO" id="GO:0007004">
    <property type="term" value="P:telomere maintenance via telomerase"/>
    <property type="evidence" value="ECO:0007669"/>
    <property type="project" value="InterPro"/>
</dbReference>
<organism evidence="7 8">
    <name type="scientific">Nosema granulosis</name>
    <dbReference type="NCBI Taxonomy" id="83296"/>
    <lineage>
        <taxon>Eukaryota</taxon>
        <taxon>Fungi</taxon>
        <taxon>Fungi incertae sedis</taxon>
        <taxon>Microsporidia</taxon>
        <taxon>Nosematidae</taxon>
        <taxon>Nosema</taxon>
    </lineage>
</organism>
<reference evidence="7 8" key="1">
    <citation type="journal article" date="2020" name="Genome Biol. Evol.">
        <title>Comparative genomics of strictly vertically transmitted, feminizing microsporidia endosymbionts of amphipod crustaceans.</title>
        <authorList>
            <person name="Cormier A."/>
            <person name="Chebbi M.A."/>
            <person name="Giraud I."/>
            <person name="Wattier R."/>
            <person name="Teixeira M."/>
            <person name="Gilbert C."/>
            <person name="Rigaud T."/>
            <person name="Cordaux R."/>
        </authorList>
    </citation>
    <scope>NUCLEOTIDE SEQUENCE [LARGE SCALE GENOMIC DNA]</scope>
    <source>
        <strain evidence="7 8">Ou3-Ou53</strain>
    </source>
</reference>
<evidence type="ECO:0000256" key="5">
    <source>
        <dbReference type="ARBA" id="ARBA00023242"/>
    </source>
</evidence>
<protein>
    <recommendedName>
        <fullName evidence="6">Shelterin complex subunit TPP1/Est3 domain-containing protein</fullName>
    </recommendedName>
</protein>
<evidence type="ECO:0000259" key="6">
    <source>
        <dbReference type="Pfam" id="PF10341"/>
    </source>
</evidence>
<dbReference type="GO" id="GO:0042162">
    <property type="term" value="F:telomeric DNA binding"/>
    <property type="evidence" value="ECO:0007669"/>
    <property type="project" value="InterPro"/>
</dbReference>
<dbReference type="Pfam" id="PF10341">
    <property type="entry name" value="TPP1"/>
    <property type="match status" value="1"/>
</dbReference>
<proteinExistence type="predicted"/>
<evidence type="ECO:0000256" key="3">
    <source>
        <dbReference type="ARBA" id="ARBA00022454"/>
    </source>
</evidence>
<evidence type="ECO:0000313" key="7">
    <source>
        <dbReference type="EMBL" id="KAF9764912.1"/>
    </source>
</evidence>
<dbReference type="EMBL" id="SBJO01000005">
    <property type="protein sequence ID" value="KAF9764912.1"/>
    <property type="molecule type" value="Genomic_DNA"/>
</dbReference>
<accession>A0A9P6L0T4</accession>
<dbReference type="InterPro" id="IPR019437">
    <property type="entry name" value="TPP1/Est3"/>
</dbReference>
<dbReference type="Gene3D" id="2.40.50.960">
    <property type="match status" value="1"/>
</dbReference>
<dbReference type="GO" id="GO:0000781">
    <property type="term" value="C:chromosome, telomeric region"/>
    <property type="evidence" value="ECO:0007669"/>
    <property type="project" value="UniProtKB-SubCell"/>
</dbReference>
<gene>
    <name evidence="7" type="ORF">NGRA_0174</name>
</gene>
<comment type="subcellular location">
    <subcellularLocation>
        <location evidence="2">Chromosome</location>
        <location evidence="2">Telomere</location>
    </subcellularLocation>
    <subcellularLocation>
        <location evidence="1">Nucleus</location>
    </subcellularLocation>
</comment>
<sequence length="566" mass="65523">MSFILKNPWLSQCLLSSLGEKTIDSKAKMLDKYVQVVNIYSSSNGRSELYVSDSQYYIMAHVNAKLIDELKRNRVNKLKSIKGGILSVDKYNFAFCSKTQAFILHISQFKYHGGEGEIINAPTDINSSPDIKRVLYPGLYEIKPHEIQALIESECWSTPESISKRRKTIKNNVEVVGKIENTFKNEDIFDMTLRNIKFTQPFGRDSLSSASFNDFSFIDIEGERLKRYIFNQFVLFCKQNNFKKTNFTYFDISSPCQKYKEIVSDFLFKNQQSCLNFDSNVCARTYLSIVDSELCFEVIKQIKICGPEKCDISLLKESGMFDSTDISHRFVLLKLLFIKILINCDQSTKIYTLFQRMKKEINKPNVVNVCETKELTTEKYNPIKRETEISNYMAYTVKMKFIEERCNKKVKIEDEDNVFSLNKLERKMMKSNSNKTNVVEVEDLDMNSIVDIEAGEGVISTWPSSFSSFCDKNRENEQKQPSCTKCSTFIKGVYDLICTRKVVEDNGNCYCEKLKSLFNVNFETKDVETENKKTDIQIFVEETSFELALLLVDQYKEGRKATLKPE</sequence>
<name>A0A9P6L0T4_9MICR</name>
<evidence type="ECO:0000313" key="8">
    <source>
        <dbReference type="Proteomes" id="UP000740883"/>
    </source>
</evidence>
<evidence type="ECO:0000256" key="4">
    <source>
        <dbReference type="ARBA" id="ARBA00022895"/>
    </source>
</evidence>
<keyword evidence="8" id="KW-1185">Reference proteome</keyword>
<evidence type="ECO:0000256" key="2">
    <source>
        <dbReference type="ARBA" id="ARBA00004574"/>
    </source>
</evidence>
<feature type="domain" description="Shelterin complex subunit TPP1/Est3" evidence="6">
    <location>
        <begin position="15"/>
        <end position="136"/>
    </location>
</feature>
<keyword evidence="3" id="KW-0158">Chromosome</keyword>
<dbReference type="GO" id="GO:0005697">
    <property type="term" value="C:telomerase holoenzyme complex"/>
    <property type="evidence" value="ECO:0007669"/>
    <property type="project" value="InterPro"/>
</dbReference>